<dbReference type="InterPro" id="IPR022143">
    <property type="entry name" value="DUF3675"/>
</dbReference>
<reference evidence="1 2" key="1">
    <citation type="journal article" date="2021" name="Plant Biotechnol. J.">
        <title>Multi-omics assisted identification of the key and species-specific regulatory components of drought-tolerant mechanisms in Gossypium stocksii.</title>
        <authorList>
            <person name="Yu D."/>
            <person name="Ke L."/>
            <person name="Zhang D."/>
            <person name="Wu Y."/>
            <person name="Sun Y."/>
            <person name="Mei J."/>
            <person name="Sun J."/>
            <person name="Sun Y."/>
        </authorList>
    </citation>
    <scope>NUCLEOTIDE SEQUENCE [LARGE SCALE GENOMIC DNA]</scope>
    <source>
        <strain evidence="2">cv. E1</strain>
        <tissue evidence="1">Leaf</tissue>
    </source>
</reference>
<dbReference type="GO" id="GO:0016020">
    <property type="term" value="C:membrane"/>
    <property type="evidence" value="ECO:0007669"/>
    <property type="project" value="TreeGrafter"/>
</dbReference>
<dbReference type="EMBL" id="JAIQCV010000007">
    <property type="protein sequence ID" value="KAH1080194.1"/>
    <property type="molecule type" value="Genomic_DNA"/>
</dbReference>
<dbReference type="Gene3D" id="3.30.40.10">
    <property type="entry name" value="Zinc/RING finger domain, C3HC4 (zinc finger)"/>
    <property type="match status" value="1"/>
</dbReference>
<dbReference type="PANTHER" id="PTHR23012:SF215">
    <property type="entry name" value="RING_FYVE_PHD ZINC FINGER SUPERFAMILY PROTEIN"/>
    <property type="match status" value="1"/>
</dbReference>
<dbReference type="PANTHER" id="PTHR23012">
    <property type="entry name" value="RING/FYVE/PHD ZINC FINGER DOMAIN-CONTAINING"/>
    <property type="match status" value="1"/>
</dbReference>
<name>A0A9D3VE12_9ROSI</name>
<comment type="caution">
    <text evidence="1">The sequence shown here is derived from an EMBL/GenBank/DDBJ whole genome shotgun (WGS) entry which is preliminary data.</text>
</comment>
<proteinExistence type="predicted"/>
<dbReference type="AlphaFoldDB" id="A0A9D3VE12"/>
<organism evidence="1 2">
    <name type="scientific">Gossypium stocksii</name>
    <dbReference type="NCBI Taxonomy" id="47602"/>
    <lineage>
        <taxon>Eukaryota</taxon>
        <taxon>Viridiplantae</taxon>
        <taxon>Streptophyta</taxon>
        <taxon>Embryophyta</taxon>
        <taxon>Tracheophyta</taxon>
        <taxon>Spermatophyta</taxon>
        <taxon>Magnoliopsida</taxon>
        <taxon>eudicotyledons</taxon>
        <taxon>Gunneridae</taxon>
        <taxon>Pentapetalae</taxon>
        <taxon>rosids</taxon>
        <taxon>malvids</taxon>
        <taxon>Malvales</taxon>
        <taxon>Malvaceae</taxon>
        <taxon>Malvoideae</taxon>
        <taxon>Gossypium</taxon>
    </lineage>
</organism>
<keyword evidence="2" id="KW-1185">Reference proteome</keyword>
<dbReference type="Proteomes" id="UP000828251">
    <property type="component" value="Unassembled WGS sequence"/>
</dbReference>
<dbReference type="InterPro" id="IPR013083">
    <property type="entry name" value="Znf_RING/FYVE/PHD"/>
</dbReference>
<gene>
    <name evidence="1" type="ORF">J1N35_019955</name>
</gene>
<dbReference type="GO" id="GO:0004842">
    <property type="term" value="F:ubiquitin-protein transferase activity"/>
    <property type="evidence" value="ECO:0007669"/>
    <property type="project" value="TreeGrafter"/>
</dbReference>
<dbReference type="InterPro" id="IPR033275">
    <property type="entry name" value="MARCH-like"/>
</dbReference>
<accession>A0A9D3VE12</accession>
<evidence type="ECO:0000313" key="2">
    <source>
        <dbReference type="Proteomes" id="UP000828251"/>
    </source>
</evidence>
<evidence type="ECO:0000313" key="1">
    <source>
        <dbReference type="EMBL" id="KAH1080194.1"/>
    </source>
</evidence>
<dbReference type="OrthoDB" id="264354at2759"/>
<protein>
    <submittedName>
        <fullName evidence="1">Uncharacterized protein</fullName>
    </submittedName>
</protein>
<dbReference type="GO" id="GO:0016567">
    <property type="term" value="P:protein ubiquitination"/>
    <property type="evidence" value="ECO:0007669"/>
    <property type="project" value="TreeGrafter"/>
</dbReference>
<dbReference type="Pfam" id="PF12428">
    <property type="entry name" value="DUF3675"/>
    <property type="match status" value="1"/>
</dbReference>
<sequence length="180" mass="19958">MILADKFVIIQFAHRKCVQRWCNEKGDITYEICHQPYQPGYTAPPPPLQPEVATIDIRPWTVAGAPLGLHDQRILAVAAGHRILEHGYDEYVEPDSSGTEFFRAAALTLIALLSLRHALHLTVTPQQEQPQAIHYSVASELSMAPQLGQPFTIHYSIVAPGPLATPQQEQPQAIHYSIAP</sequence>